<dbReference type="AlphaFoldDB" id="A0AAD3D4Y1"/>
<feature type="compositionally biased region" description="Basic and acidic residues" evidence="1">
    <location>
        <begin position="39"/>
        <end position="61"/>
    </location>
</feature>
<sequence>MDYQDEYEDEDHYQEYEDDCSFDENDTYNNEGYEDEEEHNEHNAFHQDYDEDVERQPLYDQEQDHLLQTENAEFYDDKIADEEDYENDEAQDTVQPLYSEMNRQVSTLRFGEDPTLPQYQSQRGIPENKDADGDEKFGRRHPCICCTIISFMIFLIAGTSGGVFFFFTRSTYGVGGGYTVIDTNDGSPSPSPPDTTPNDNEGEVEFKPFPIGDPEKAIGEIKGGLYRSLGSQPMNVTLPIYNPEDVGFYDNCEEFREDMRNALHLYSNNAILKFADEQYIPDYYQAIPDAAPTITNKEAAASNGENSYETNNQVTGVDEADVVKSNGKHVFAAYGDQLVVWKADSGDKMSVTKLGKPLQQSRAIAIPSGPKIRSLLLDQDRLVVTVDGYPFEDNTPRIIRGREKSLVYMFNVKESNIPNDGKPLTILSSKEIHGEYHDARMVNGVVHLVTVGRVDFFYHLKRFLGRDQERFKDDDKATYLEKAPTYAGGLLVPSFIDRVFDEVNLEEQQCKNVLRISMLRHASVDTSVPKVETPIQGFLEITSFNMQGTHTIEKLEASSIVSFTPTRMYGSGSIMYSSIDYLILANRGYGFDAMRSSWKQFTFITAFSIADSLKLVGTAHAAGYVLNQYSMDIWNKHLRIATTVGATFGCIEDDPDSELTKRCNWQMISDSVNSLEIFELPSTTQGVQEMDRKGFLTGLGETQETIKSVRFVKERAWVVTFKRTDPLYALDLSDSSNPVAKGELKITGYSSYLHPYNTEGTHLIGVGQDATKEGRPTGLQITLFNVEDLENPQLEYRYNIKDQMEENKVFANSAAEFDPKAFRFLPSSGKLIIPTRINPISGQGDSFDGFHVFDISMEAGIKFSFSVSHFAKENTTSCWYKAYLRPRSLVHDGVLTTIKGHTIFAHDLNNKELKWGLNLDKDNASCFGSYWETINFQ</sequence>
<name>A0AAD3D4Y1_9STRA</name>
<evidence type="ECO:0000313" key="3">
    <source>
        <dbReference type="EMBL" id="GFH57834.1"/>
    </source>
</evidence>
<protein>
    <submittedName>
        <fullName evidence="3">Uncharacterized protein</fullName>
    </submittedName>
</protein>
<feature type="compositionally biased region" description="Acidic residues" evidence="1">
    <location>
        <begin position="1"/>
        <end position="38"/>
    </location>
</feature>
<gene>
    <name evidence="3" type="ORF">CTEN210_14310</name>
</gene>
<evidence type="ECO:0000256" key="1">
    <source>
        <dbReference type="SAM" id="MobiDB-lite"/>
    </source>
</evidence>
<proteinExistence type="predicted"/>
<evidence type="ECO:0000313" key="4">
    <source>
        <dbReference type="Proteomes" id="UP001054902"/>
    </source>
</evidence>
<keyword evidence="2" id="KW-0812">Transmembrane</keyword>
<dbReference type="Proteomes" id="UP001054902">
    <property type="component" value="Unassembled WGS sequence"/>
</dbReference>
<feature type="region of interest" description="Disordered" evidence="1">
    <location>
        <begin position="183"/>
        <end position="210"/>
    </location>
</feature>
<reference evidence="3 4" key="1">
    <citation type="journal article" date="2021" name="Sci. Rep.">
        <title>The genome of the diatom Chaetoceros tenuissimus carries an ancient integrated fragment of an extant virus.</title>
        <authorList>
            <person name="Hongo Y."/>
            <person name="Kimura K."/>
            <person name="Takaki Y."/>
            <person name="Yoshida Y."/>
            <person name="Baba S."/>
            <person name="Kobayashi G."/>
            <person name="Nagasaki K."/>
            <person name="Hano T."/>
            <person name="Tomaru Y."/>
        </authorList>
    </citation>
    <scope>NUCLEOTIDE SEQUENCE [LARGE SCALE GENOMIC DNA]</scope>
    <source>
        <strain evidence="3 4">NIES-3715</strain>
    </source>
</reference>
<dbReference type="Pfam" id="PF09826">
    <property type="entry name" value="Beta_propel"/>
    <property type="match status" value="1"/>
</dbReference>
<accession>A0AAD3D4Y1</accession>
<keyword evidence="2" id="KW-0472">Membrane</keyword>
<dbReference type="InterPro" id="IPR019198">
    <property type="entry name" value="Beta_propeller_containing"/>
</dbReference>
<keyword evidence="4" id="KW-1185">Reference proteome</keyword>
<feature type="region of interest" description="Disordered" evidence="1">
    <location>
        <begin position="1"/>
        <end position="61"/>
    </location>
</feature>
<dbReference type="EMBL" id="BLLK01000058">
    <property type="protein sequence ID" value="GFH57834.1"/>
    <property type="molecule type" value="Genomic_DNA"/>
</dbReference>
<organism evidence="3 4">
    <name type="scientific">Chaetoceros tenuissimus</name>
    <dbReference type="NCBI Taxonomy" id="426638"/>
    <lineage>
        <taxon>Eukaryota</taxon>
        <taxon>Sar</taxon>
        <taxon>Stramenopiles</taxon>
        <taxon>Ochrophyta</taxon>
        <taxon>Bacillariophyta</taxon>
        <taxon>Coscinodiscophyceae</taxon>
        <taxon>Chaetocerotophycidae</taxon>
        <taxon>Chaetocerotales</taxon>
        <taxon>Chaetocerotaceae</taxon>
        <taxon>Chaetoceros</taxon>
    </lineage>
</organism>
<evidence type="ECO:0000256" key="2">
    <source>
        <dbReference type="SAM" id="Phobius"/>
    </source>
</evidence>
<comment type="caution">
    <text evidence="3">The sequence shown here is derived from an EMBL/GenBank/DDBJ whole genome shotgun (WGS) entry which is preliminary data.</text>
</comment>
<feature type="transmembrane region" description="Helical" evidence="2">
    <location>
        <begin position="143"/>
        <end position="167"/>
    </location>
</feature>
<feature type="compositionally biased region" description="Basic and acidic residues" evidence="1">
    <location>
        <begin position="126"/>
        <end position="136"/>
    </location>
</feature>
<keyword evidence="2" id="KW-1133">Transmembrane helix</keyword>
<feature type="region of interest" description="Disordered" evidence="1">
    <location>
        <begin position="110"/>
        <end position="136"/>
    </location>
</feature>